<keyword evidence="7" id="KW-1003">Cell membrane</keyword>
<evidence type="ECO:0000313" key="13">
    <source>
        <dbReference type="Proteomes" id="UP001158045"/>
    </source>
</evidence>
<evidence type="ECO:0000256" key="1">
    <source>
        <dbReference type="ARBA" id="ARBA00007921"/>
    </source>
</evidence>
<dbReference type="InterPro" id="IPR009019">
    <property type="entry name" value="KH_sf_prok-type"/>
</dbReference>
<keyword evidence="7" id="KW-0690">Ribosome biogenesis</keyword>
<dbReference type="Gene3D" id="3.30.300.20">
    <property type="match status" value="1"/>
</dbReference>
<dbReference type="CDD" id="cd22534">
    <property type="entry name" value="KH-II_Era"/>
    <property type="match status" value="1"/>
</dbReference>
<dbReference type="CDD" id="cd04163">
    <property type="entry name" value="Era"/>
    <property type="match status" value="1"/>
</dbReference>
<keyword evidence="6 7" id="KW-0472">Membrane</keyword>
<evidence type="ECO:0000259" key="11">
    <source>
        <dbReference type="PROSITE" id="PS51713"/>
    </source>
</evidence>
<evidence type="ECO:0000256" key="5">
    <source>
        <dbReference type="ARBA" id="ARBA00023134"/>
    </source>
</evidence>
<feature type="region of interest" description="G5" evidence="8">
    <location>
        <begin position="150"/>
        <end position="152"/>
    </location>
</feature>
<reference evidence="12 13" key="1">
    <citation type="submission" date="2023-04" db="EMBL/GenBank/DDBJ databases">
        <title>Fusibacter bizertensis strain WBS, isolated from littoral bottom sediments of the Arctic seas - biochemical and genomic analysis.</title>
        <authorList>
            <person name="Brioukhanov A.L."/>
        </authorList>
    </citation>
    <scope>NUCLEOTIDE SEQUENCE [LARGE SCALE GENOMIC DNA]</scope>
    <source>
        <strain evidence="12 13">WBS</strain>
    </source>
</reference>
<evidence type="ECO:0000313" key="12">
    <source>
        <dbReference type="EMBL" id="MDH8678412.1"/>
    </source>
</evidence>
<accession>A0ABT6NDB1</accession>
<dbReference type="Pfam" id="PF01926">
    <property type="entry name" value="MMR_HSR1"/>
    <property type="match status" value="1"/>
</dbReference>
<evidence type="ECO:0000256" key="9">
    <source>
        <dbReference type="RuleBase" id="RU003761"/>
    </source>
</evidence>
<keyword evidence="4 7" id="KW-0694">RNA-binding</keyword>
<dbReference type="PANTHER" id="PTHR42698">
    <property type="entry name" value="GTPASE ERA"/>
    <property type="match status" value="1"/>
</dbReference>
<evidence type="ECO:0000256" key="4">
    <source>
        <dbReference type="ARBA" id="ARBA00022884"/>
    </source>
</evidence>
<dbReference type="InterPro" id="IPR005225">
    <property type="entry name" value="Small_GTP-bd"/>
</dbReference>
<feature type="domain" description="Era-type G" evidence="11">
    <location>
        <begin position="4"/>
        <end position="171"/>
    </location>
</feature>
<dbReference type="Proteomes" id="UP001158045">
    <property type="component" value="Unassembled WGS sequence"/>
</dbReference>
<name>A0ABT6NDB1_9FIRM</name>
<sequence length="296" mass="33320">MQLKSGFVTIIGRPNVGKSTLLNGIIGEKIAIMSSKPQTTRHKITGVYNDDDSQIIFVDTPGIHRPKNKLGDYMVNSAKSAINDVDVVILMVDHSMKIGPGDEYLLDFIKESKVKVILAINKVDLISPDAFKTIFETYEQFDFIDQIIGLSAINNKGTEDLIKAIKSKLPEGPAFYPTDHMTDQTERTIVSEIIREKVLMYIDDEIPHGVAVEVQSFKKRTNKELYDIEVDIICEKQSHKGIIIGKEGRKLKGIGKSARQDVERLLQTPVNLQLFVKVREGWRDNSNFLKGLGYKE</sequence>
<evidence type="ECO:0000256" key="8">
    <source>
        <dbReference type="PROSITE-ProRule" id="PRU01050"/>
    </source>
</evidence>
<gene>
    <name evidence="7 12" type="primary">era</name>
    <name evidence="12" type="ORF">QE109_09660</name>
</gene>
<dbReference type="HAMAP" id="MF_00367">
    <property type="entry name" value="GTPase_Era"/>
    <property type="match status" value="1"/>
</dbReference>
<evidence type="ECO:0000259" key="10">
    <source>
        <dbReference type="PROSITE" id="PS50823"/>
    </source>
</evidence>
<keyword evidence="5 7" id="KW-0342">GTP-binding</keyword>
<dbReference type="NCBIfam" id="TIGR00436">
    <property type="entry name" value="era"/>
    <property type="match status" value="1"/>
</dbReference>
<dbReference type="InterPro" id="IPR027417">
    <property type="entry name" value="P-loop_NTPase"/>
</dbReference>
<keyword evidence="7" id="KW-0699">rRNA-binding</keyword>
<comment type="function">
    <text evidence="7">An essential GTPase that binds both GDP and GTP, with rapid nucleotide exchange. Plays a role in 16S rRNA processing and 30S ribosomal subunit biogenesis and possibly also in cell cycle regulation and energy metabolism.</text>
</comment>
<dbReference type="NCBIfam" id="NF000908">
    <property type="entry name" value="PRK00089.1"/>
    <property type="match status" value="1"/>
</dbReference>
<dbReference type="InterPro" id="IPR005662">
    <property type="entry name" value="GTPase_Era-like"/>
</dbReference>
<feature type="region of interest" description="G3" evidence="8">
    <location>
        <begin position="59"/>
        <end position="62"/>
    </location>
</feature>
<dbReference type="PROSITE" id="PS50823">
    <property type="entry name" value="KH_TYPE_2"/>
    <property type="match status" value="1"/>
</dbReference>
<comment type="caution">
    <text evidence="12">The sequence shown here is derived from an EMBL/GenBank/DDBJ whole genome shotgun (WGS) entry which is preliminary data.</text>
</comment>
<feature type="region of interest" description="G1" evidence="8">
    <location>
        <begin position="12"/>
        <end position="19"/>
    </location>
</feature>
<comment type="subcellular location">
    <subcellularLocation>
        <location evidence="7">Cytoplasm</location>
    </subcellularLocation>
    <subcellularLocation>
        <location evidence="7">Cell membrane</location>
        <topology evidence="7">Peripheral membrane protein</topology>
    </subcellularLocation>
</comment>
<dbReference type="NCBIfam" id="TIGR00231">
    <property type="entry name" value="small_GTP"/>
    <property type="match status" value="1"/>
</dbReference>
<dbReference type="InterPro" id="IPR006073">
    <property type="entry name" value="GTP-bd"/>
</dbReference>
<dbReference type="SUPFAM" id="SSF54814">
    <property type="entry name" value="Prokaryotic type KH domain (KH-domain type II)"/>
    <property type="match status" value="1"/>
</dbReference>
<feature type="binding site" evidence="7">
    <location>
        <begin position="12"/>
        <end position="19"/>
    </location>
    <ligand>
        <name>GTP</name>
        <dbReference type="ChEBI" id="CHEBI:37565"/>
    </ligand>
</feature>
<dbReference type="Gene3D" id="3.40.50.300">
    <property type="entry name" value="P-loop containing nucleotide triphosphate hydrolases"/>
    <property type="match status" value="1"/>
</dbReference>
<dbReference type="Pfam" id="PF07650">
    <property type="entry name" value="KH_2"/>
    <property type="match status" value="1"/>
</dbReference>
<feature type="region of interest" description="G2" evidence="8">
    <location>
        <begin position="38"/>
        <end position="42"/>
    </location>
</feature>
<dbReference type="RefSeq" id="WP_281094255.1">
    <property type="nucleotide sequence ID" value="NZ_JARYZI010000005.1"/>
</dbReference>
<keyword evidence="7" id="KW-0963">Cytoplasm</keyword>
<dbReference type="InterPro" id="IPR030388">
    <property type="entry name" value="G_ERA_dom"/>
</dbReference>
<evidence type="ECO:0000256" key="7">
    <source>
        <dbReference type="HAMAP-Rule" id="MF_00367"/>
    </source>
</evidence>
<dbReference type="SUPFAM" id="SSF52540">
    <property type="entry name" value="P-loop containing nucleoside triphosphate hydrolases"/>
    <property type="match status" value="1"/>
</dbReference>
<dbReference type="PANTHER" id="PTHR42698:SF1">
    <property type="entry name" value="GTPASE ERA, MITOCHONDRIAL"/>
    <property type="match status" value="1"/>
</dbReference>
<comment type="similarity">
    <text evidence="1 7 8 9">Belongs to the TRAFAC class TrmE-Era-EngA-EngB-Septin-like GTPase superfamily. Era GTPase family.</text>
</comment>
<dbReference type="InterPro" id="IPR004044">
    <property type="entry name" value="KH_dom_type_2"/>
</dbReference>
<evidence type="ECO:0000256" key="6">
    <source>
        <dbReference type="ARBA" id="ARBA00023136"/>
    </source>
</evidence>
<dbReference type="EMBL" id="JARYZI010000005">
    <property type="protein sequence ID" value="MDH8678412.1"/>
    <property type="molecule type" value="Genomic_DNA"/>
</dbReference>
<comment type="subunit">
    <text evidence="7">Monomer.</text>
</comment>
<protein>
    <recommendedName>
        <fullName evidence="2 7">GTPase Era</fullName>
    </recommendedName>
</protein>
<dbReference type="PRINTS" id="PR00326">
    <property type="entry name" value="GTP1OBG"/>
</dbReference>
<feature type="binding site" evidence="7">
    <location>
        <begin position="121"/>
        <end position="124"/>
    </location>
    <ligand>
        <name>GTP</name>
        <dbReference type="ChEBI" id="CHEBI:37565"/>
    </ligand>
</feature>
<dbReference type="InterPro" id="IPR015946">
    <property type="entry name" value="KH_dom-like_a/b"/>
</dbReference>
<dbReference type="PROSITE" id="PS51713">
    <property type="entry name" value="G_ERA"/>
    <property type="match status" value="1"/>
</dbReference>
<keyword evidence="3 7" id="KW-0547">Nucleotide-binding</keyword>
<feature type="region of interest" description="G4" evidence="8">
    <location>
        <begin position="121"/>
        <end position="124"/>
    </location>
</feature>
<evidence type="ECO:0000256" key="2">
    <source>
        <dbReference type="ARBA" id="ARBA00020484"/>
    </source>
</evidence>
<feature type="binding site" evidence="7">
    <location>
        <begin position="59"/>
        <end position="63"/>
    </location>
    <ligand>
        <name>GTP</name>
        <dbReference type="ChEBI" id="CHEBI:37565"/>
    </ligand>
</feature>
<proteinExistence type="inferred from homology"/>
<feature type="domain" description="KH type-2" evidence="10">
    <location>
        <begin position="202"/>
        <end position="280"/>
    </location>
</feature>
<organism evidence="12 13">
    <name type="scientific">Fusibacter bizertensis</name>
    <dbReference type="NCBI Taxonomy" id="1488331"/>
    <lineage>
        <taxon>Bacteria</taxon>
        <taxon>Bacillati</taxon>
        <taxon>Bacillota</taxon>
        <taxon>Clostridia</taxon>
        <taxon>Eubacteriales</taxon>
        <taxon>Eubacteriales Family XII. Incertae Sedis</taxon>
        <taxon>Fusibacter</taxon>
    </lineage>
</organism>
<evidence type="ECO:0000256" key="3">
    <source>
        <dbReference type="ARBA" id="ARBA00022741"/>
    </source>
</evidence>
<keyword evidence="13" id="KW-1185">Reference proteome</keyword>